<accession>A0ABZ0RPM0</accession>
<evidence type="ECO:0000259" key="4">
    <source>
        <dbReference type="PROSITE" id="PS50110"/>
    </source>
</evidence>
<dbReference type="EMBL" id="CP138858">
    <property type="protein sequence ID" value="WPJ96847.1"/>
    <property type="molecule type" value="Genomic_DNA"/>
</dbReference>
<dbReference type="Gene3D" id="3.40.50.2300">
    <property type="match status" value="1"/>
</dbReference>
<gene>
    <name evidence="5" type="ORF">SH580_03895</name>
</gene>
<dbReference type="PROSITE" id="PS50110">
    <property type="entry name" value="RESPONSE_REGULATORY"/>
    <property type="match status" value="1"/>
</dbReference>
<dbReference type="Proteomes" id="UP001324993">
    <property type="component" value="Chromosome"/>
</dbReference>
<keyword evidence="1 3" id="KW-0597">Phosphoprotein</keyword>
<evidence type="ECO:0000256" key="1">
    <source>
        <dbReference type="ARBA" id="ARBA00022553"/>
    </source>
</evidence>
<evidence type="ECO:0000313" key="5">
    <source>
        <dbReference type="EMBL" id="WPJ96847.1"/>
    </source>
</evidence>
<feature type="modified residue" description="4-aspartylphosphate" evidence="3">
    <location>
        <position position="226"/>
    </location>
</feature>
<dbReference type="PANTHER" id="PTHR45339">
    <property type="entry name" value="HYBRID SIGNAL TRANSDUCTION HISTIDINE KINASE J"/>
    <property type="match status" value="1"/>
</dbReference>
<keyword evidence="6" id="KW-1185">Reference proteome</keyword>
<sequence length="295" mass="33550">MFQQLDPIKATFQLSRLLSDSQYDRERQLRRALKHIALCVNADRAYLSLWQESKLSICTIAQWQIEQLDPMPEESIRMDYLSTLEGYFGQNRGMFSLQRESIFWDYHLIGVLCLESRDPIDRLSPDEQQFVKNAAHMLTPALQQLGVSVGLRDIDNLEAECAGEDEEAAIIEGDAPHVLIVEDNKINQLTILKMLQRFGVVVHTADDGLNGISACQKQKFDLILMDLSMPNMDGFDTTREIVTNSTLNKNTPIVAVTANTGEDVESRCLRLGMAEFVSKPLRLERVERLVQSYLK</sequence>
<dbReference type="RefSeq" id="WP_319833704.1">
    <property type="nucleotide sequence ID" value="NZ_CP138858.1"/>
</dbReference>
<dbReference type="SMART" id="SM00448">
    <property type="entry name" value="REC"/>
    <property type="match status" value="1"/>
</dbReference>
<keyword evidence="2" id="KW-0902">Two-component regulatory system</keyword>
<name>A0ABZ0RPM0_9BACT</name>
<dbReference type="SUPFAM" id="SSF55781">
    <property type="entry name" value="GAF domain-like"/>
    <property type="match status" value="1"/>
</dbReference>
<dbReference type="PANTHER" id="PTHR45339:SF1">
    <property type="entry name" value="HYBRID SIGNAL TRANSDUCTION HISTIDINE KINASE J"/>
    <property type="match status" value="1"/>
</dbReference>
<dbReference type="InterPro" id="IPR001789">
    <property type="entry name" value="Sig_transdc_resp-reg_receiver"/>
</dbReference>
<organism evidence="5 6">
    <name type="scientific">Coraliomargarita algicola</name>
    <dbReference type="NCBI Taxonomy" id="3092156"/>
    <lineage>
        <taxon>Bacteria</taxon>
        <taxon>Pseudomonadati</taxon>
        <taxon>Verrucomicrobiota</taxon>
        <taxon>Opitutia</taxon>
        <taxon>Puniceicoccales</taxon>
        <taxon>Coraliomargaritaceae</taxon>
        <taxon>Coraliomargarita</taxon>
    </lineage>
</organism>
<feature type="domain" description="Response regulatory" evidence="4">
    <location>
        <begin position="177"/>
        <end position="294"/>
    </location>
</feature>
<dbReference type="CDD" id="cd17546">
    <property type="entry name" value="REC_hyHK_CKI1_RcsC-like"/>
    <property type="match status" value="1"/>
</dbReference>
<evidence type="ECO:0000256" key="3">
    <source>
        <dbReference type="PROSITE-ProRule" id="PRU00169"/>
    </source>
</evidence>
<proteinExistence type="predicted"/>
<protein>
    <submittedName>
        <fullName evidence="5">Response regulator</fullName>
    </submittedName>
</protein>
<dbReference type="InterPro" id="IPR011006">
    <property type="entry name" value="CheY-like_superfamily"/>
</dbReference>
<dbReference type="Pfam" id="PF00072">
    <property type="entry name" value="Response_reg"/>
    <property type="match status" value="1"/>
</dbReference>
<dbReference type="SUPFAM" id="SSF52172">
    <property type="entry name" value="CheY-like"/>
    <property type="match status" value="1"/>
</dbReference>
<reference evidence="5 6" key="1">
    <citation type="submission" date="2023-11" db="EMBL/GenBank/DDBJ databases">
        <title>Coraliomargarita sp. nov., isolated from marine algae.</title>
        <authorList>
            <person name="Lee J.K."/>
            <person name="Baek J.H."/>
            <person name="Kim J.M."/>
            <person name="Choi D.G."/>
            <person name="Jeon C.O."/>
        </authorList>
    </citation>
    <scope>NUCLEOTIDE SEQUENCE [LARGE SCALE GENOMIC DNA]</scope>
    <source>
        <strain evidence="5 6">J2-16</strain>
    </source>
</reference>
<evidence type="ECO:0000256" key="2">
    <source>
        <dbReference type="ARBA" id="ARBA00023012"/>
    </source>
</evidence>
<evidence type="ECO:0000313" key="6">
    <source>
        <dbReference type="Proteomes" id="UP001324993"/>
    </source>
</evidence>